<name>A0A0E3SGS7_9EURY</name>
<evidence type="ECO:0000259" key="9">
    <source>
        <dbReference type="PROSITE" id="PS51012"/>
    </source>
</evidence>
<comment type="subcellular location">
    <subcellularLocation>
        <location evidence="1">Cell inner membrane</location>
        <topology evidence="1">Multi-pass membrane protein</topology>
    </subcellularLocation>
</comment>
<feature type="domain" description="ABC transmembrane type-2" evidence="9">
    <location>
        <begin position="33"/>
        <end position="251"/>
    </location>
</feature>
<protein>
    <submittedName>
        <fullName evidence="10">O-antigen export system permease protein RfbD</fullName>
    </submittedName>
</protein>
<keyword evidence="3" id="KW-1003">Cell membrane</keyword>
<dbReference type="PANTHER" id="PTHR30413:SF8">
    <property type="entry name" value="TRANSPORT PERMEASE PROTEIN"/>
    <property type="match status" value="1"/>
</dbReference>
<evidence type="ECO:0000256" key="2">
    <source>
        <dbReference type="ARBA" id="ARBA00022448"/>
    </source>
</evidence>
<feature type="transmembrane region" description="Helical" evidence="8">
    <location>
        <begin position="32"/>
        <end position="53"/>
    </location>
</feature>
<dbReference type="PROSITE" id="PS51012">
    <property type="entry name" value="ABC_TM2"/>
    <property type="match status" value="1"/>
</dbReference>
<dbReference type="GO" id="GO:0140359">
    <property type="term" value="F:ABC-type transporter activity"/>
    <property type="evidence" value="ECO:0007669"/>
    <property type="project" value="InterPro"/>
</dbReference>
<feature type="transmembrane region" description="Helical" evidence="8">
    <location>
        <begin position="230"/>
        <end position="248"/>
    </location>
</feature>
<dbReference type="InterPro" id="IPR047817">
    <property type="entry name" value="ABC2_TM_bact-type"/>
</dbReference>
<sequence length="259" mass="30353">MIVKRMKEIYDYRNLIWQLAWSEFKLRYKNSILGYFWSLLEPMLMLVVLYFIFSNLMRVQVEYYQLFLLLGIVLWGFMSRATTIGMFSIVGRASIVKKIYFPRDIFVISSCITALLMSIFESLIFIVFMVFFKVPVSINLVYVPLILIFLFVISLGLSLALAALNVFYRDVQFIWQVLLQIGYFATPILYTLDAFPKNLQRFILLNPIARVIISARDTIIYSSPAKTEDLLFMFLSSIVFLLVGYIIFSRLEPRFAEEI</sequence>
<dbReference type="PRINTS" id="PR00164">
    <property type="entry name" value="ABC2TRNSPORT"/>
</dbReference>
<feature type="transmembrane region" description="Helical" evidence="8">
    <location>
        <begin position="173"/>
        <end position="192"/>
    </location>
</feature>
<dbReference type="InterPro" id="IPR000412">
    <property type="entry name" value="ABC_2_transport"/>
</dbReference>
<dbReference type="PATRIC" id="fig|1434110.4.peg.4011"/>
<dbReference type="InterPro" id="IPR013525">
    <property type="entry name" value="ABC2_TM"/>
</dbReference>
<feature type="transmembrane region" description="Helical" evidence="8">
    <location>
        <begin position="105"/>
        <end position="132"/>
    </location>
</feature>
<evidence type="ECO:0000256" key="7">
    <source>
        <dbReference type="ARBA" id="ARBA00023136"/>
    </source>
</evidence>
<keyword evidence="2" id="KW-0813">Transport</keyword>
<evidence type="ECO:0000256" key="1">
    <source>
        <dbReference type="ARBA" id="ARBA00004429"/>
    </source>
</evidence>
<keyword evidence="11" id="KW-1185">Reference proteome</keyword>
<dbReference type="RefSeq" id="WP_052730903.1">
    <property type="nucleotide sequence ID" value="NZ_CP009516.1"/>
</dbReference>
<evidence type="ECO:0000256" key="5">
    <source>
        <dbReference type="ARBA" id="ARBA00022692"/>
    </source>
</evidence>
<dbReference type="STRING" id="1434110.MSHOH_3114"/>
<feature type="transmembrane region" description="Helical" evidence="8">
    <location>
        <begin position="65"/>
        <end position="93"/>
    </location>
</feature>
<dbReference type="HOGENOM" id="CLU_060703_2_0_2"/>
<accession>A0A0E3SGS7</accession>
<evidence type="ECO:0000256" key="3">
    <source>
        <dbReference type="ARBA" id="ARBA00022475"/>
    </source>
</evidence>
<dbReference type="KEGG" id="mhor:MSHOH_3114"/>
<dbReference type="GO" id="GO:0043190">
    <property type="term" value="C:ATP-binding cassette (ABC) transporter complex"/>
    <property type="evidence" value="ECO:0007669"/>
    <property type="project" value="InterPro"/>
</dbReference>
<dbReference type="EMBL" id="CP009516">
    <property type="protein sequence ID" value="AKB79597.1"/>
    <property type="molecule type" value="Genomic_DNA"/>
</dbReference>
<evidence type="ECO:0000256" key="8">
    <source>
        <dbReference type="SAM" id="Phobius"/>
    </source>
</evidence>
<feature type="transmembrane region" description="Helical" evidence="8">
    <location>
        <begin position="138"/>
        <end position="161"/>
    </location>
</feature>
<keyword evidence="7 8" id="KW-0472">Membrane</keyword>
<dbReference type="AlphaFoldDB" id="A0A0E3SGS7"/>
<evidence type="ECO:0000256" key="6">
    <source>
        <dbReference type="ARBA" id="ARBA00022989"/>
    </source>
</evidence>
<dbReference type="Proteomes" id="UP000033101">
    <property type="component" value="Chromosome"/>
</dbReference>
<dbReference type="PANTHER" id="PTHR30413">
    <property type="entry name" value="INNER MEMBRANE TRANSPORT PERMEASE"/>
    <property type="match status" value="1"/>
</dbReference>
<evidence type="ECO:0000313" key="10">
    <source>
        <dbReference type="EMBL" id="AKB79597.1"/>
    </source>
</evidence>
<proteinExistence type="predicted"/>
<dbReference type="OrthoDB" id="74139at2157"/>
<reference evidence="10 11" key="1">
    <citation type="submission" date="2014-07" db="EMBL/GenBank/DDBJ databases">
        <title>Methanogenic archaea and the global carbon cycle.</title>
        <authorList>
            <person name="Henriksen J.R."/>
            <person name="Luke J."/>
            <person name="Reinhart S."/>
            <person name="Benedict M.N."/>
            <person name="Youngblut N.D."/>
            <person name="Metcalf M.E."/>
            <person name="Whitaker R.J."/>
            <person name="Metcalf W.W."/>
        </authorList>
    </citation>
    <scope>NUCLEOTIDE SEQUENCE [LARGE SCALE GENOMIC DNA]</scope>
    <source>
        <strain evidence="10 11">HB-1</strain>
    </source>
</reference>
<evidence type="ECO:0000313" key="11">
    <source>
        <dbReference type="Proteomes" id="UP000033101"/>
    </source>
</evidence>
<dbReference type="GeneID" id="24832439"/>
<dbReference type="GO" id="GO:0015920">
    <property type="term" value="P:lipopolysaccharide transport"/>
    <property type="evidence" value="ECO:0007669"/>
    <property type="project" value="TreeGrafter"/>
</dbReference>
<keyword evidence="5 8" id="KW-0812">Transmembrane</keyword>
<keyword evidence="6 8" id="KW-1133">Transmembrane helix</keyword>
<gene>
    <name evidence="10" type="ORF">MSHOH_3114</name>
</gene>
<evidence type="ECO:0000256" key="4">
    <source>
        <dbReference type="ARBA" id="ARBA00022519"/>
    </source>
</evidence>
<dbReference type="Pfam" id="PF01061">
    <property type="entry name" value="ABC2_membrane"/>
    <property type="match status" value="1"/>
</dbReference>
<keyword evidence="4" id="KW-0997">Cell inner membrane</keyword>
<organism evidence="10 11">
    <name type="scientific">Methanosarcina horonobensis HB-1 = JCM 15518</name>
    <dbReference type="NCBI Taxonomy" id="1434110"/>
    <lineage>
        <taxon>Archaea</taxon>
        <taxon>Methanobacteriati</taxon>
        <taxon>Methanobacteriota</taxon>
        <taxon>Stenosarchaea group</taxon>
        <taxon>Methanomicrobia</taxon>
        <taxon>Methanosarcinales</taxon>
        <taxon>Methanosarcinaceae</taxon>
        <taxon>Methanosarcina</taxon>
    </lineage>
</organism>